<dbReference type="SMART" id="SM00849">
    <property type="entry name" value="Lactamase_B"/>
    <property type="match status" value="1"/>
</dbReference>
<dbReference type="EMBL" id="BTSX01000006">
    <property type="protein sequence ID" value="GMT02830.1"/>
    <property type="molecule type" value="Genomic_DNA"/>
</dbReference>
<evidence type="ECO:0000256" key="6">
    <source>
        <dbReference type="ARBA" id="ARBA00045869"/>
    </source>
</evidence>
<dbReference type="PANTHER" id="PTHR23200">
    <property type="entry name" value="METALLO-BETA-LACTAMASE DOMAIN-CONTAINING PROTEIN 1"/>
    <property type="match status" value="1"/>
</dbReference>
<evidence type="ECO:0000256" key="3">
    <source>
        <dbReference type="ARBA" id="ARBA00014856"/>
    </source>
</evidence>
<dbReference type="GO" id="GO:0005829">
    <property type="term" value="C:cytosol"/>
    <property type="evidence" value="ECO:0007669"/>
    <property type="project" value="UniProtKB-SubCell"/>
</dbReference>
<dbReference type="Pfam" id="PF00753">
    <property type="entry name" value="Lactamase_B"/>
    <property type="match status" value="1"/>
</dbReference>
<protein>
    <recommendedName>
        <fullName evidence="3">Metallo-beta-lactamase domain-containing protein 1</fullName>
    </recommendedName>
    <alternativeName>
        <fullName evidence="4">Endoribonuclease MBLAC1</fullName>
    </alternativeName>
</protein>
<evidence type="ECO:0000313" key="10">
    <source>
        <dbReference type="Proteomes" id="UP001432027"/>
    </source>
</evidence>
<feature type="compositionally biased region" description="Low complexity" evidence="7">
    <location>
        <begin position="30"/>
        <end position="48"/>
    </location>
</feature>
<evidence type="ECO:0000259" key="8">
    <source>
        <dbReference type="SMART" id="SM00849"/>
    </source>
</evidence>
<dbReference type="CDD" id="cd07711">
    <property type="entry name" value="MBLAC1-like_MBL-fold"/>
    <property type="match status" value="1"/>
</dbReference>
<organism evidence="9 10">
    <name type="scientific">Pristionchus entomophagus</name>
    <dbReference type="NCBI Taxonomy" id="358040"/>
    <lineage>
        <taxon>Eukaryota</taxon>
        <taxon>Metazoa</taxon>
        <taxon>Ecdysozoa</taxon>
        <taxon>Nematoda</taxon>
        <taxon>Chromadorea</taxon>
        <taxon>Rhabditida</taxon>
        <taxon>Rhabditina</taxon>
        <taxon>Diplogasteromorpha</taxon>
        <taxon>Diplogasteroidea</taxon>
        <taxon>Neodiplogasteridae</taxon>
        <taxon>Pristionchus</taxon>
    </lineage>
</organism>
<feature type="non-terminal residue" evidence="9">
    <location>
        <position position="1"/>
    </location>
</feature>
<accession>A0AAV5U8X9</accession>
<feature type="domain" description="Metallo-beta-lactamase" evidence="8">
    <location>
        <begin position="128"/>
        <end position="302"/>
    </location>
</feature>
<evidence type="ECO:0000313" key="9">
    <source>
        <dbReference type="EMBL" id="GMT02830.1"/>
    </source>
</evidence>
<dbReference type="InterPro" id="IPR001279">
    <property type="entry name" value="Metallo-B-lactamas"/>
</dbReference>
<gene>
    <name evidence="9" type="ORF">PENTCL1PPCAC_25004</name>
</gene>
<dbReference type="InterPro" id="IPR036866">
    <property type="entry name" value="RibonucZ/Hydroxyglut_hydro"/>
</dbReference>
<dbReference type="AlphaFoldDB" id="A0AAV5U8X9"/>
<proteinExistence type="predicted"/>
<comment type="subcellular location">
    <subcellularLocation>
        <location evidence="1">Cytoplasm</location>
        <location evidence="1">Cytosol</location>
    </subcellularLocation>
</comment>
<comment type="subunit">
    <text evidence="2">Homodimer.</text>
</comment>
<evidence type="ECO:0000256" key="7">
    <source>
        <dbReference type="SAM" id="MobiDB-lite"/>
    </source>
</evidence>
<evidence type="ECO:0000256" key="4">
    <source>
        <dbReference type="ARBA" id="ARBA00032988"/>
    </source>
</evidence>
<name>A0AAV5U8X9_9BILA</name>
<dbReference type="InterPro" id="IPR039344">
    <property type="entry name" value="MBLAC1"/>
</dbReference>
<comment type="function">
    <text evidence="6">Endoribonuclease that catalyzes the hydrolysis of histone-coding pre-mRNA 3'-end. Involved in histone pre-mRNA processing during the S-phase of the cell cycle, which is required for entering/progressing through S-phase. Cleaves histone pre-mRNA at a major and a minor cleavage site after the 5'-ACCCA-3' and the 5'-ACCCACA-3' sequence, respectively, and located downstream of the stem-loop. May require the presence of the HDE element located at the histone pre-RNA 3'-end to avoid non-specific cleavage.</text>
</comment>
<dbReference type="Proteomes" id="UP001432027">
    <property type="component" value="Unassembled WGS sequence"/>
</dbReference>
<dbReference type="Gene3D" id="3.60.15.10">
    <property type="entry name" value="Ribonuclease Z/Hydroxyacylglutathione hydrolase-like"/>
    <property type="match status" value="1"/>
</dbReference>
<dbReference type="PANTHER" id="PTHR23200:SF48">
    <property type="entry name" value="METALLO-BETA-LACTAMASE DOMAIN-CONTAINING PROTEIN 1"/>
    <property type="match status" value="1"/>
</dbReference>
<sequence>HGELSGHPPNEWVMMDPDDSDPEREEVKVPDQLPVPTLQQLQQPTHQSQQHDRIDAVQEQSFSLDGLHSSDPEEELFRRLTLELTDLMQQIKNRKREPKVKKKPAKARVIVIRNGTAEGLANRQYNLVATITLIRDGGKNILVDTGLATDINGRTEMIRRLESLGVPTPSVHVVVSTHGHPDHAGNTHMFPDAVQYHGWYVHERSVFNLSNLFDADREQISPSVSLLRTPGHTSEDVSVLIRDAVDEWGIPLGNVAVSGDVFVRREDIDNDREWVPLSADVKSQALSRRTLLCKADCIVPGHGPPFRVDTQLRGRFKC</sequence>
<reference evidence="9" key="1">
    <citation type="submission" date="2023-10" db="EMBL/GenBank/DDBJ databases">
        <title>Genome assembly of Pristionchus species.</title>
        <authorList>
            <person name="Yoshida K."/>
            <person name="Sommer R.J."/>
        </authorList>
    </citation>
    <scope>NUCLEOTIDE SEQUENCE</scope>
    <source>
        <strain evidence="9">RS0144</strain>
    </source>
</reference>
<keyword evidence="10" id="KW-1185">Reference proteome</keyword>
<comment type="caution">
    <text evidence="9">The sequence shown here is derived from an EMBL/GenBank/DDBJ whole genome shotgun (WGS) entry which is preliminary data.</text>
</comment>
<comment type="catalytic activity">
    <reaction evidence="5">
        <text>a ribonucleotidyl-ribonucleotide-RNA + H2O = a 3'-end ribonucleotide-RNA + a 5'-end 5'-phospho-ribonucleoside-RNA + H(+)</text>
        <dbReference type="Rhea" id="RHEA:68096"/>
        <dbReference type="Rhea" id="RHEA-COMP:15179"/>
        <dbReference type="Rhea" id="RHEA-COMP:17355"/>
        <dbReference type="Rhea" id="RHEA-COMP:17428"/>
        <dbReference type="ChEBI" id="CHEBI:15377"/>
        <dbReference type="ChEBI" id="CHEBI:15378"/>
        <dbReference type="ChEBI" id="CHEBI:74896"/>
        <dbReference type="ChEBI" id="CHEBI:138282"/>
        <dbReference type="ChEBI" id="CHEBI:173118"/>
    </reaction>
    <physiologicalReaction direction="left-to-right" evidence="5">
        <dbReference type="Rhea" id="RHEA:68097"/>
    </physiologicalReaction>
</comment>
<evidence type="ECO:0000256" key="1">
    <source>
        <dbReference type="ARBA" id="ARBA00004514"/>
    </source>
</evidence>
<evidence type="ECO:0000256" key="2">
    <source>
        <dbReference type="ARBA" id="ARBA00011738"/>
    </source>
</evidence>
<evidence type="ECO:0000256" key="5">
    <source>
        <dbReference type="ARBA" id="ARBA00044690"/>
    </source>
</evidence>
<feature type="region of interest" description="Disordered" evidence="7">
    <location>
        <begin position="1"/>
        <end position="54"/>
    </location>
</feature>
<dbReference type="SUPFAM" id="SSF56281">
    <property type="entry name" value="Metallo-hydrolase/oxidoreductase"/>
    <property type="match status" value="1"/>
</dbReference>